<reference evidence="11 12" key="1">
    <citation type="submission" date="2016-10" db="EMBL/GenBank/DDBJ databases">
        <authorList>
            <person name="de Groot N.N."/>
        </authorList>
    </citation>
    <scope>NUCLEOTIDE SEQUENCE [LARGE SCALE GENOMIC DNA]</scope>
    <source>
        <strain evidence="11 12">Nv1</strain>
    </source>
</reference>
<dbReference type="OrthoDB" id="4814201at2"/>
<dbReference type="PANTHER" id="PTHR30572">
    <property type="entry name" value="MEMBRANE COMPONENT OF TRANSPORTER-RELATED"/>
    <property type="match status" value="1"/>
</dbReference>
<feature type="transmembrane region" description="Helical" evidence="8">
    <location>
        <begin position="364"/>
        <end position="390"/>
    </location>
</feature>
<evidence type="ECO:0000259" key="9">
    <source>
        <dbReference type="Pfam" id="PF02687"/>
    </source>
</evidence>
<evidence type="ECO:0000313" key="12">
    <source>
        <dbReference type="Proteomes" id="UP000198620"/>
    </source>
</evidence>
<dbReference type="InterPro" id="IPR025857">
    <property type="entry name" value="MacB_PCD"/>
</dbReference>
<evidence type="ECO:0000256" key="2">
    <source>
        <dbReference type="ARBA" id="ARBA00022475"/>
    </source>
</evidence>
<keyword evidence="12" id="KW-1185">Reference proteome</keyword>
<evidence type="ECO:0000256" key="3">
    <source>
        <dbReference type="ARBA" id="ARBA00022692"/>
    </source>
</evidence>
<keyword evidence="5 8" id="KW-0472">Membrane</keyword>
<feature type="transmembrane region" description="Helical" evidence="8">
    <location>
        <begin position="327"/>
        <end position="358"/>
    </location>
</feature>
<feature type="coiled-coil region" evidence="7">
    <location>
        <begin position="230"/>
        <end position="257"/>
    </location>
</feature>
<keyword evidence="2" id="KW-1003">Cell membrane</keyword>
<sequence length="407" mass="42775">MSLLIIIGEALRALRLNRLRTGLTMLGMIIGVAAVVLMLAVGQGAQTTVNQAITSMGSNLFFIVPGATSSGALRSGAGAVQTLTMGDAQAIAHLPSIKATAPIITGTAQLNYGANNWSTSVTGVTPDYFAVRDWPVESGALFTEADLRSSARIVILGQITASNLFGEEDPVGKTVRIKSSPFLVAGILAPKGQSLDGRDQDDAVFIPLTTGQRQIFGNQFPGTIRFMMAQAQSAEVMDEAETEMNRLLRQRHRITEGMENDFTVRNLAALAAVATGAAKVMSLMLGAIASVSLLVGGIGIMNIMLVSVTERTREIGIRMAIGANRRAILTQFLLEALVICILGGLVGVVLGIGGAWAVSQAADMVVVITFGMVALAFAFASAVGIFFGFYPARKAAALKPVEALRYE</sequence>
<evidence type="ECO:0000256" key="5">
    <source>
        <dbReference type="ARBA" id="ARBA00023136"/>
    </source>
</evidence>
<comment type="subcellular location">
    <subcellularLocation>
        <location evidence="1">Cell membrane</location>
        <topology evidence="1">Multi-pass membrane protein</topology>
    </subcellularLocation>
</comment>
<dbReference type="STRING" id="1233.SAMN05216387_10182"/>
<dbReference type="RefSeq" id="WP_090825713.1">
    <property type="nucleotide sequence ID" value="NZ_FOBH01000001.1"/>
</dbReference>
<comment type="similarity">
    <text evidence="6">Belongs to the ABC-4 integral membrane protein family.</text>
</comment>
<dbReference type="Pfam" id="PF02687">
    <property type="entry name" value="FtsX"/>
    <property type="match status" value="1"/>
</dbReference>
<dbReference type="Pfam" id="PF12704">
    <property type="entry name" value="MacB_PCD"/>
    <property type="match status" value="1"/>
</dbReference>
<dbReference type="InterPro" id="IPR050250">
    <property type="entry name" value="Macrolide_Exporter_MacB"/>
</dbReference>
<organism evidence="11 12">
    <name type="scientific">Nitrosovibrio tenuis</name>
    <dbReference type="NCBI Taxonomy" id="1233"/>
    <lineage>
        <taxon>Bacteria</taxon>
        <taxon>Pseudomonadati</taxon>
        <taxon>Pseudomonadota</taxon>
        <taxon>Betaproteobacteria</taxon>
        <taxon>Nitrosomonadales</taxon>
        <taxon>Nitrosomonadaceae</taxon>
        <taxon>Nitrosovibrio</taxon>
    </lineage>
</organism>
<keyword evidence="4 8" id="KW-1133">Transmembrane helix</keyword>
<keyword evidence="3 8" id="KW-0812">Transmembrane</keyword>
<dbReference type="InterPro" id="IPR003838">
    <property type="entry name" value="ABC3_permease_C"/>
</dbReference>
<evidence type="ECO:0000256" key="7">
    <source>
        <dbReference type="SAM" id="Coils"/>
    </source>
</evidence>
<gene>
    <name evidence="11" type="ORF">SAMN05216387_10182</name>
</gene>
<evidence type="ECO:0000259" key="10">
    <source>
        <dbReference type="Pfam" id="PF12704"/>
    </source>
</evidence>
<evidence type="ECO:0000256" key="6">
    <source>
        <dbReference type="ARBA" id="ARBA00038076"/>
    </source>
</evidence>
<evidence type="ECO:0000256" key="8">
    <source>
        <dbReference type="SAM" id="Phobius"/>
    </source>
</evidence>
<proteinExistence type="inferred from homology"/>
<dbReference type="GO" id="GO:0022857">
    <property type="term" value="F:transmembrane transporter activity"/>
    <property type="evidence" value="ECO:0007669"/>
    <property type="project" value="TreeGrafter"/>
</dbReference>
<dbReference type="Proteomes" id="UP000198620">
    <property type="component" value="Unassembled WGS sequence"/>
</dbReference>
<name>A0A1H7FTA5_9PROT</name>
<feature type="transmembrane region" description="Helical" evidence="8">
    <location>
        <begin position="21"/>
        <end position="41"/>
    </location>
</feature>
<dbReference type="PANTHER" id="PTHR30572:SF4">
    <property type="entry name" value="ABC TRANSPORTER PERMEASE YTRF"/>
    <property type="match status" value="1"/>
</dbReference>
<dbReference type="EMBL" id="FOBH01000001">
    <property type="protein sequence ID" value="SEK29336.1"/>
    <property type="molecule type" value="Genomic_DNA"/>
</dbReference>
<evidence type="ECO:0000256" key="1">
    <source>
        <dbReference type="ARBA" id="ARBA00004651"/>
    </source>
</evidence>
<dbReference type="GO" id="GO:0005886">
    <property type="term" value="C:plasma membrane"/>
    <property type="evidence" value="ECO:0007669"/>
    <property type="project" value="UniProtKB-SubCell"/>
</dbReference>
<accession>A0A1H7FTA5</accession>
<feature type="transmembrane region" description="Helical" evidence="8">
    <location>
        <begin position="283"/>
        <end position="306"/>
    </location>
</feature>
<dbReference type="AlphaFoldDB" id="A0A1H7FTA5"/>
<feature type="domain" description="MacB-like periplasmic core" evidence="10">
    <location>
        <begin position="21"/>
        <end position="246"/>
    </location>
</feature>
<evidence type="ECO:0000313" key="11">
    <source>
        <dbReference type="EMBL" id="SEK29336.1"/>
    </source>
</evidence>
<feature type="domain" description="ABC3 transporter permease C-terminal" evidence="9">
    <location>
        <begin position="287"/>
        <end position="399"/>
    </location>
</feature>
<protein>
    <submittedName>
        <fullName evidence="11">Putative ABC transport system permease protein</fullName>
    </submittedName>
</protein>
<evidence type="ECO:0000256" key="4">
    <source>
        <dbReference type="ARBA" id="ARBA00022989"/>
    </source>
</evidence>
<keyword evidence="7" id="KW-0175">Coiled coil</keyword>